<protein>
    <submittedName>
        <fullName evidence="3">Cytochrome c assembly protein</fullName>
    </submittedName>
</protein>
<feature type="transmembrane region" description="Helical" evidence="1">
    <location>
        <begin position="6"/>
        <end position="25"/>
    </location>
</feature>
<sequence>MPTLFPALALLAYLVATFAIVLRLFHPAGPNFKLVFTAATAAVVLHMLSVAGAIFTVDGQNFSLQNVSSLVCWLITLSITLVSLRTPAILLLPLVYGFAALLLLATLLLPNSAQIQHLEHSPGLIAHIALAFSAYVILLMATLYSIQVAYISYKLKHKDFSGVSRFLPPLMQAEKLQFRLLAAGTLMLSIALLSGIPFTTNWLEHKSLLSSLALGIFVVLCWGHARLGWRGKTAISLTLTGTLLLTLAYFGSRFVKEVLLGRF</sequence>
<feature type="domain" description="Cytochrome c assembly protein" evidence="2">
    <location>
        <begin position="41"/>
        <end position="259"/>
    </location>
</feature>
<dbReference type="PANTHER" id="PTHR38034:SF1">
    <property type="entry name" value="INNER MEMBRANE PROTEIN YPJD"/>
    <property type="match status" value="1"/>
</dbReference>
<dbReference type="PANTHER" id="PTHR38034">
    <property type="entry name" value="INNER MEMBRANE PROTEIN YPJD"/>
    <property type="match status" value="1"/>
</dbReference>
<name>A0ABQ3L3A5_9ALTE</name>
<proteinExistence type="predicted"/>
<keyword evidence="4" id="KW-1185">Reference proteome</keyword>
<feature type="transmembrane region" description="Helical" evidence="1">
    <location>
        <begin position="129"/>
        <end position="155"/>
    </location>
</feature>
<dbReference type="EMBL" id="BNAO01000004">
    <property type="protein sequence ID" value="GHG68800.1"/>
    <property type="molecule type" value="Genomic_DNA"/>
</dbReference>
<feature type="transmembrane region" description="Helical" evidence="1">
    <location>
        <begin position="34"/>
        <end position="57"/>
    </location>
</feature>
<dbReference type="RefSeq" id="WP_189432479.1">
    <property type="nucleotide sequence ID" value="NZ_BNAO01000004.1"/>
</dbReference>
<keyword evidence="1" id="KW-0812">Transmembrane</keyword>
<evidence type="ECO:0000256" key="1">
    <source>
        <dbReference type="SAM" id="Phobius"/>
    </source>
</evidence>
<keyword evidence="1" id="KW-1133">Transmembrane helix</keyword>
<evidence type="ECO:0000313" key="4">
    <source>
        <dbReference type="Proteomes" id="UP000659697"/>
    </source>
</evidence>
<feature type="transmembrane region" description="Helical" evidence="1">
    <location>
        <begin position="63"/>
        <end position="82"/>
    </location>
</feature>
<comment type="caution">
    <text evidence="3">The sequence shown here is derived from an EMBL/GenBank/DDBJ whole genome shotgun (WGS) entry which is preliminary data.</text>
</comment>
<accession>A0ABQ3L3A5</accession>
<feature type="transmembrane region" description="Helical" evidence="1">
    <location>
        <begin position="176"/>
        <end position="196"/>
    </location>
</feature>
<dbReference type="InterPro" id="IPR002541">
    <property type="entry name" value="Cyt_c_assembly"/>
</dbReference>
<evidence type="ECO:0000313" key="3">
    <source>
        <dbReference type="EMBL" id="GHG68800.1"/>
    </source>
</evidence>
<dbReference type="InterPro" id="IPR052372">
    <property type="entry name" value="YpjD/HemX"/>
</dbReference>
<reference evidence="4" key="1">
    <citation type="journal article" date="2019" name="Int. J. Syst. Evol. Microbiol.">
        <title>The Global Catalogue of Microorganisms (GCM) 10K type strain sequencing project: providing services to taxonomists for standard genome sequencing and annotation.</title>
        <authorList>
            <consortium name="The Broad Institute Genomics Platform"/>
            <consortium name="The Broad Institute Genome Sequencing Center for Infectious Disease"/>
            <person name="Wu L."/>
            <person name="Ma J."/>
        </authorList>
    </citation>
    <scope>NUCLEOTIDE SEQUENCE [LARGE SCALE GENOMIC DNA]</scope>
    <source>
        <strain evidence="4">CGMCC 1.7003</strain>
    </source>
</reference>
<keyword evidence="1" id="KW-0472">Membrane</keyword>
<gene>
    <name evidence="3" type="ORF">GCM10010919_18110</name>
</gene>
<organism evidence="3 4">
    <name type="scientific">Alishewanella longhuensis</name>
    <dbReference type="NCBI Taxonomy" id="1091037"/>
    <lineage>
        <taxon>Bacteria</taxon>
        <taxon>Pseudomonadati</taxon>
        <taxon>Pseudomonadota</taxon>
        <taxon>Gammaproteobacteria</taxon>
        <taxon>Alteromonadales</taxon>
        <taxon>Alteromonadaceae</taxon>
        <taxon>Alishewanella</taxon>
    </lineage>
</organism>
<dbReference type="Pfam" id="PF01578">
    <property type="entry name" value="Cytochrom_C_asm"/>
    <property type="match status" value="1"/>
</dbReference>
<dbReference type="Proteomes" id="UP000659697">
    <property type="component" value="Unassembled WGS sequence"/>
</dbReference>
<evidence type="ECO:0000259" key="2">
    <source>
        <dbReference type="Pfam" id="PF01578"/>
    </source>
</evidence>
<feature type="transmembrane region" description="Helical" evidence="1">
    <location>
        <begin position="234"/>
        <end position="252"/>
    </location>
</feature>
<feature type="transmembrane region" description="Helical" evidence="1">
    <location>
        <begin position="208"/>
        <end position="227"/>
    </location>
</feature>
<feature type="transmembrane region" description="Helical" evidence="1">
    <location>
        <begin position="89"/>
        <end position="109"/>
    </location>
</feature>